<keyword evidence="2" id="KW-1185">Reference proteome</keyword>
<dbReference type="InterPro" id="IPR053204">
    <property type="entry name" value="Oxopyrrolidines_Biosynth-assoc"/>
</dbReference>
<reference evidence="1" key="1">
    <citation type="journal article" date="2019" name="Beilstein J. Org. Chem.">
        <title>Nanangenines: drimane sesquiterpenoids as the dominant metabolite cohort of a novel Australian fungus, Aspergillus nanangensis.</title>
        <authorList>
            <person name="Lacey H.J."/>
            <person name="Gilchrist C.L.M."/>
            <person name="Crombie A."/>
            <person name="Kalaitzis J.A."/>
            <person name="Vuong D."/>
            <person name="Rutledge P.J."/>
            <person name="Turner P."/>
            <person name="Pitt J.I."/>
            <person name="Lacey E."/>
            <person name="Chooi Y.H."/>
            <person name="Piggott A.M."/>
        </authorList>
    </citation>
    <scope>NUCLEOTIDE SEQUENCE</scope>
    <source>
        <strain evidence="1">MST-FP2251</strain>
    </source>
</reference>
<dbReference type="Pfam" id="PF12311">
    <property type="entry name" value="DUF3632"/>
    <property type="match status" value="1"/>
</dbReference>
<accession>A0AAD4GNG2</accession>
<dbReference type="InterPro" id="IPR022085">
    <property type="entry name" value="OpdG"/>
</dbReference>
<protein>
    <submittedName>
        <fullName evidence="1">Uncharacterized protein</fullName>
    </submittedName>
</protein>
<evidence type="ECO:0000313" key="1">
    <source>
        <dbReference type="EMBL" id="KAF9883316.1"/>
    </source>
</evidence>
<organism evidence="1 2">
    <name type="scientific">Aspergillus nanangensis</name>
    <dbReference type="NCBI Taxonomy" id="2582783"/>
    <lineage>
        <taxon>Eukaryota</taxon>
        <taxon>Fungi</taxon>
        <taxon>Dikarya</taxon>
        <taxon>Ascomycota</taxon>
        <taxon>Pezizomycotina</taxon>
        <taxon>Eurotiomycetes</taxon>
        <taxon>Eurotiomycetidae</taxon>
        <taxon>Eurotiales</taxon>
        <taxon>Aspergillaceae</taxon>
        <taxon>Aspergillus</taxon>
        <taxon>Aspergillus subgen. Circumdati</taxon>
    </lineage>
</organism>
<name>A0AAD4GNG2_ASPNN</name>
<sequence length="285" mass="32195">MGKETFIRQIENSVEFKLLDKVVKEEGTAQDAVQDVINLTMSALSIHGPNKQSGIGLPDYNISLAVMELAQRLEPFKHIKLVEFVSHLQKQVAVDPSTNEPLKIQGDILWTGMPSFGYTELETWYEFGGDYKDSEQRKRWVNLNTFLAQLTQAANINYPSSKEEVRFSPLDKSLRAIWTIAMALENEHLPASLTNTAAMEAACQWLIYSAERLWANVLNDRTYPEAAGAGPGKRYKEHSWAGYTHERWGIWEGALKEARASCEDERMGKLIDDALASLRKGMVDQ</sequence>
<proteinExistence type="predicted"/>
<dbReference type="AlphaFoldDB" id="A0AAD4GNG2"/>
<dbReference type="Proteomes" id="UP001194746">
    <property type="component" value="Unassembled WGS sequence"/>
</dbReference>
<reference evidence="1" key="2">
    <citation type="submission" date="2020-02" db="EMBL/GenBank/DDBJ databases">
        <authorList>
            <person name="Gilchrist C.L.M."/>
            <person name="Chooi Y.-H."/>
        </authorList>
    </citation>
    <scope>NUCLEOTIDE SEQUENCE</scope>
    <source>
        <strain evidence="1">MST-FP2251</strain>
    </source>
</reference>
<gene>
    <name evidence="1" type="ORF">FE257_003734</name>
</gene>
<comment type="caution">
    <text evidence="1">The sequence shown here is derived from an EMBL/GenBank/DDBJ whole genome shotgun (WGS) entry which is preliminary data.</text>
</comment>
<evidence type="ECO:0000313" key="2">
    <source>
        <dbReference type="Proteomes" id="UP001194746"/>
    </source>
</evidence>
<dbReference type="EMBL" id="VCAU01000170">
    <property type="protein sequence ID" value="KAF9883316.1"/>
    <property type="molecule type" value="Genomic_DNA"/>
</dbReference>
<dbReference type="PANTHER" id="PTHR38797:SF6">
    <property type="match status" value="1"/>
</dbReference>
<dbReference type="PANTHER" id="PTHR38797">
    <property type="entry name" value="NUCLEAR PORE COMPLEX PROTEIN NUP85-RELATED"/>
    <property type="match status" value="1"/>
</dbReference>